<dbReference type="InterPro" id="IPR037830">
    <property type="entry name" value="ZZZ3"/>
</dbReference>
<reference evidence="3" key="1">
    <citation type="submission" date="2015-05" db="EMBL/GenBank/DDBJ databases">
        <authorList>
            <person name="Fogelqvist Johan"/>
        </authorList>
    </citation>
    <scope>NUCLEOTIDE SEQUENCE [LARGE SCALE GENOMIC DNA]</scope>
</reference>
<evidence type="ECO:0000313" key="2">
    <source>
        <dbReference type="EMBL" id="CRK18366.1"/>
    </source>
</evidence>
<dbReference type="EMBL" id="CVQI01008890">
    <property type="protein sequence ID" value="CRK18366.1"/>
    <property type="molecule type" value="Genomic_DNA"/>
</dbReference>
<evidence type="ECO:0000313" key="3">
    <source>
        <dbReference type="Proteomes" id="UP000045706"/>
    </source>
</evidence>
<name>A0A0G4L8T7_VERLO</name>
<feature type="compositionally biased region" description="Low complexity" evidence="1">
    <location>
        <begin position="177"/>
        <end position="205"/>
    </location>
</feature>
<sequence>MTQWSRPCAQTTPTSTPRHARLKPTSLKAAAPTTFPQHHRPLPVDTMPGLTISTDSVSPRTTATPFEAQQAHAQAQTQGQPQAQAPPIAPSTANPLGSAPQSQSRSTSPVRPPISPITPTLPATELPPLPNPQQLPPPASSAASFSAGRQTFTHNQPTMPGLTISTDSVSPRTTAAPFEAQQAHAQAQTQGQPQAQAPPIAPSTANPLGSAPQSQSRSTSPVRPPISPITPTLPATELPPLPNPQQLPPPVSSAASFSAGRQTFTHNQPVPDAAATAIPPPRPEPIDFDANPDVLALKSAISILQLQRQRAANDIRALGAAKDAAAADPEAFLADLTANKIRPRDRASAAPEPATTSAPSTAIPPPRPEPIDFDANPDVLALKSAISILQLQRQRAANDIRALGAAKDAAAADPEAFLADLTANKIRGQQDPLFPTAQAHGSSSSEDESDDDDDSEAAPPGDVPLTGGSAVDGGPPRQPKPKSKAKSGEPPKPWKNLPRPQNVVRCPPINWAQYAVVGDSLDKLHAEQRARPNQGQPAVVGSDGAFEFKGSTDGNRADFVGVAAPYMPGRDKLDTKKPRGGRR</sequence>
<feature type="region of interest" description="Disordered" evidence="1">
    <location>
        <begin position="177"/>
        <end position="289"/>
    </location>
</feature>
<feature type="compositionally biased region" description="Polar residues" evidence="1">
    <location>
        <begin position="99"/>
        <end position="109"/>
    </location>
</feature>
<feature type="compositionally biased region" description="Low complexity" evidence="1">
    <location>
        <begin position="348"/>
        <end position="361"/>
    </location>
</feature>
<proteinExistence type="predicted"/>
<evidence type="ECO:0000256" key="1">
    <source>
        <dbReference type="SAM" id="MobiDB-lite"/>
    </source>
</evidence>
<feature type="region of interest" description="Disordered" evidence="1">
    <location>
        <begin position="151"/>
        <end position="170"/>
    </location>
</feature>
<feature type="region of interest" description="Disordered" evidence="1">
    <location>
        <begin position="343"/>
        <end position="375"/>
    </location>
</feature>
<feature type="compositionally biased region" description="Polar residues" evidence="1">
    <location>
        <begin position="51"/>
        <end position="64"/>
    </location>
</feature>
<feature type="region of interest" description="Disordered" evidence="1">
    <location>
        <begin position="432"/>
        <end position="504"/>
    </location>
</feature>
<feature type="compositionally biased region" description="Acidic residues" evidence="1">
    <location>
        <begin position="445"/>
        <end position="456"/>
    </location>
</feature>
<dbReference type="PANTHER" id="PTHR22705:SF0">
    <property type="entry name" value="ZZ-TYPE ZINC FINGER-CONTAINING PROTEIN 3"/>
    <property type="match status" value="1"/>
</dbReference>
<dbReference type="AlphaFoldDB" id="A0A0G4L8T7"/>
<gene>
    <name evidence="2" type="ORF">BN1723_002504</name>
</gene>
<dbReference type="PANTHER" id="PTHR22705">
    <property type="entry name" value="ZINC FINGER, ZZ DOMAIN CONTAINING 3"/>
    <property type="match status" value="1"/>
</dbReference>
<feature type="compositionally biased region" description="Polar residues" evidence="1">
    <location>
        <begin position="211"/>
        <end position="221"/>
    </location>
</feature>
<protein>
    <submittedName>
        <fullName evidence="2">Uncharacterized protein</fullName>
    </submittedName>
</protein>
<accession>A0A0G4L8T7</accession>
<feature type="region of interest" description="Disordered" evidence="1">
    <location>
        <begin position="1"/>
        <end position="146"/>
    </location>
</feature>
<feature type="compositionally biased region" description="Pro residues" evidence="1">
    <location>
        <begin position="125"/>
        <end position="139"/>
    </location>
</feature>
<feature type="compositionally biased region" description="Low complexity" evidence="1">
    <location>
        <begin position="68"/>
        <end position="93"/>
    </location>
</feature>
<organism evidence="2 3">
    <name type="scientific">Verticillium longisporum</name>
    <name type="common">Verticillium dahliae var. longisporum</name>
    <dbReference type="NCBI Taxonomy" id="100787"/>
    <lineage>
        <taxon>Eukaryota</taxon>
        <taxon>Fungi</taxon>
        <taxon>Dikarya</taxon>
        <taxon>Ascomycota</taxon>
        <taxon>Pezizomycotina</taxon>
        <taxon>Sordariomycetes</taxon>
        <taxon>Hypocreomycetidae</taxon>
        <taxon>Glomerellales</taxon>
        <taxon>Plectosphaerellaceae</taxon>
        <taxon>Verticillium</taxon>
    </lineage>
</organism>
<feature type="region of interest" description="Disordered" evidence="1">
    <location>
        <begin position="529"/>
        <end position="583"/>
    </location>
</feature>
<dbReference type="Proteomes" id="UP000045706">
    <property type="component" value="Unassembled WGS sequence"/>
</dbReference>
<feature type="compositionally biased region" description="Pro residues" evidence="1">
    <location>
        <begin position="237"/>
        <end position="251"/>
    </location>
</feature>
<feature type="compositionally biased region" description="Polar residues" evidence="1">
    <location>
        <begin position="1"/>
        <end position="17"/>
    </location>
</feature>